<dbReference type="AlphaFoldDB" id="A0A6N3GBT3"/>
<feature type="transmembrane region" description="Helical" evidence="1">
    <location>
        <begin position="228"/>
        <end position="245"/>
    </location>
</feature>
<feature type="transmembrane region" description="Helical" evidence="1">
    <location>
        <begin position="340"/>
        <end position="358"/>
    </location>
</feature>
<dbReference type="EMBL" id="CACRTO010000046">
    <property type="protein sequence ID" value="VYU61009.1"/>
    <property type="molecule type" value="Genomic_DNA"/>
</dbReference>
<feature type="transmembrane region" description="Helical" evidence="1">
    <location>
        <begin position="60"/>
        <end position="81"/>
    </location>
</feature>
<sequence length="416" mass="45358">MIYIKERRFYPPYIVISIINLLFFLTAFILDSPREILSGLTTILKSPDILITDYVELGGIGAALINSSLTSFIPMIILILLKVKPTGSIIMSLWLIKGFAFFGKNILNIWPIMIGVYLYSKYKKEPFSNYILVALLSTTLAPTVSQFSYTGHFPNYSGIILGYSLGILTGFILSPIASYCFNAHSGYNLYNVGFAAGLFATLLMAILRALGIEFPSRLIWNVGSNLEFSILLFSISIFLIIIGSYKNKNLVTDMKNIFKSSGILSTDFYESFGRTSYFNMGILGLLSTSLVLIINGDLNGPTISGIFTIIGFGAFGKHMLNVIPVIIGALIGAYININPINSPSLILSILFSTALAPIAGKFGWLAGILAGVLHVNMVSNIGYLHGGLNLYNNGLGAGFVAMLLVPILKTFKPQKI</sequence>
<reference evidence="2" key="1">
    <citation type="submission" date="2019-11" db="EMBL/GenBank/DDBJ databases">
        <authorList>
            <person name="Feng L."/>
        </authorList>
    </citation>
    <scope>NUCLEOTIDE SEQUENCE</scope>
    <source>
        <strain evidence="2">CTertiumLFYP3</strain>
    </source>
</reference>
<name>A0A6N3GBT3_9CLOT</name>
<evidence type="ECO:0000313" key="2">
    <source>
        <dbReference type="EMBL" id="VYU61009.1"/>
    </source>
</evidence>
<feature type="transmembrane region" description="Helical" evidence="1">
    <location>
        <begin position="93"/>
        <end position="118"/>
    </location>
</feature>
<evidence type="ECO:0008006" key="3">
    <source>
        <dbReference type="Google" id="ProtNLM"/>
    </source>
</evidence>
<keyword evidence="1" id="KW-0812">Transmembrane</keyword>
<feature type="transmembrane region" description="Helical" evidence="1">
    <location>
        <begin position="306"/>
        <end position="334"/>
    </location>
</feature>
<feature type="transmembrane region" description="Helical" evidence="1">
    <location>
        <begin position="156"/>
        <end position="177"/>
    </location>
</feature>
<dbReference type="Pfam" id="PF07613">
    <property type="entry name" value="DUF1576"/>
    <property type="match status" value="2"/>
</dbReference>
<feature type="transmembrane region" description="Helical" evidence="1">
    <location>
        <begin position="189"/>
        <end position="207"/>
    </location>
</feature>
<gene>
    <name evidence="2" type="ORF">CTLFYP3_03091</name>
</gene>
<feature type="transmembrane region" description="Helical" evidence="1">
    <location>
        <begin position="390"/>
        <end position="408"/>
    </location>
</feature>
<protein>
    <recommendedName>
        <fullName evidence="3">DUF1576 domain-containing protein</fullName>
    </recommendedName>
</protein>
<proteinExistence type="predicted"/>
<feature type="transmembrane region" description="Helical" evidence="1">
    <location>
        <begin position="277"/>
        <end position="294"/>
    </location>
</feature>
<keyword evidence="1" id="KW-1133">Transmembrane helix</keyword>
<feature type="transmembrane region" description="Helical" evidence="1">
    <location>
        <begin position="12"/>
        <end position="30"/>
    </location>
</feature>
<organism evidence="2">
    <name type="scientific">Clostridium tertium</name>
    <dbReference type="NCBI Taxonomy" id="1559"/>
    <lineage>
        <taxon>Bacteria</taxon>
        <taxon>Bacillati</taxon>
        <taxon>Bacillota</taxon>
        <taxon>Clostridia</taxon>
        <taxon>Eubacteriales</taxon>
        <taxon>Clostridiaceae</taxon>
        <taxon>Clostridium</taxon>
    </lineage>
</organism>
<keyword evidence="1" id="KW-0472">Membrane</keyword>
<dbReference type="InterPro" id="IPR011470">
    <property type="entry name" value="DUF1576"/>
</dbReference>
<accession>A0A6N3GBT3</accession>
<evidence type="ECO:0000256" key="1">
    <source>
        <dbReference type="SAM" id="Phobius"/>
    </source>
</evidence>